<dbReference type="CDD" id="cd07247">
    <property type="entry name" value="SgaA_N_like"/>
    <property type="match status" value="2"/>
</dbReference>
<reference evidence="3 4" key="1">
    <citation type="journal article" date="2011" name="Stand. Genomic Sci.">
        <title>Complete genome sequence of Thermomonospora curvata type strain (B9).</title>
        <authorList>
            <person name="Chertkov O."/>
            <person name="Sikorski J."/>
            <person name="Nolan M."/>
            <person name="Lapidus A."/>
            <person name="Lucas S."/>
            <person name="Del Rio T.G."/>
            <person name="Tice H."/>
            <person name="Cheng J.F."/>
            <person name="Goodwin L."/>
            <person name="Pitluck S."/>
            <person name="Liolios K."/>
            <person name="Ivanova N."/>
            <person name="Mavromatis K."/>
            <person name="Mikhailova N."/>
            <person name="Ovchinnikova G."/>
            <person name="Pati A."/>
            <person name="Chen A."/>
            <person name="Palaniappan K."/>
            <person name="Djao O.D."/>
            <person name="Land M."/>
            <person name="Hauser L."/>
            <person name="Chang Y.J."/>
            <person name="Jeffries C.D."/>
            <person name="Brettin T."/>
            <person name="Han C."/>
            <person name="Detter J.C."/>
            <person name="Rohde M."/>
            <person name="Goker M."/>
            <person name="Woyke T."/>
            <person name="Bristow J."/>
            <person name="Eisen J.A."/>
            <person name="Markowitz V."/>
            <person name="Hugenholtz P."/>
            <person name="Klenk H.P."/>
            <person name="Kyrpides N.C."/>
        </authorList>
    </citation>
    <scope>NUCLEOTIDE SEQUENCE [LARGE SCALE GENOMIC DNA]</scope>
    <source>
        <strain evidence="4">ATCC 19995 / DSM 43183 / JCM 3096 / KCTC 9072 / NBRC 15933 / NCIMB 10081 / Henssen B9</strain>
    </source>
</reference>
<dbReference type="eggNOG" id="COG3324">
    <property type="taxonomic scope" value="Bacteria"/>
</dbReference>
<dbReference type="Gene3D" id="3.10.180.10">
    <property type="entry name" value="2,3-Dihydroxybiphenyl 1,2-Dioxygenase, domain 1"/>
    <property type="match status" value="2"/>
</dbReference>
<dbReference type="InterPro" id="IPR029068">
    <property type="entry name" value="Glyas_Bleomycin-R_OHBP_Dase"/>
</dbReference>
<dbReference type="STRING" id="471852.Tcur_2721"/>
<evidence type="ECO:0000259" key="2">
    <source>
        <dbReference type="PROSITE" id="PS51819"/>
    </source>
</evidence>
<dbReference type="Proteomes" id="UP000001918">
    <property type="component" value="Chromosome"/>
</dbReference>
<keyword evidence="3" id="KW-0223">Dioxygenase</keyword>
<keyword evidence="3" id="KW-0560">Oxidoreductase</keyword>
<dbReference type="InterPro" id="IPR052164">
    <property type="entry name" value="Anthracycline_SecMetBiosynth"/>
</dbReference>
<dbReference type="PROSITE" id="PS51819">
    <property type="entry name" value="VOC"/>
    <property type="match status" value="2"/>
</dbReference>
<dbReference type="InterPro" id="IPR004360">
    <property type="entry name" value="Glyas_Fos-R_dOase_dom"/>
</dbReference>
<organism evidence="3 4">
    <name type="scientific">Thermomonospora curvata (strain ATCC 19995 / DSM 43183 / JCM 3096 / KCTC 9072 / NBRC 15933 / NCIMB 10081 / Henssen B9)</name>
    <dbReference type="NCBI Taxonomy" id="471852"/>
    <lineage>
        <taxon>Bacteria</taxon>
        <taxon>Bacillati</taxon>
        <taxon>Actinomycetota</taxon>
        <taxon>Actinomycetes</taxon>
        <taxon>Streptosporangiales</taxon>
        <taxon>Thermomonosporaceae</taxon>
        <taxon>Thermomonospora</taxon>
    </lineage>
</organism>
<accession>D1A5X7</accession>
<proteinExistence type="predicted"/>
<dbReference type="InterPro" id="IPR037523">
    <property type="entry name" value="VOC_core"/>
</dbReference>
<dbReference type="OrthoDB" id="9793039at2"/>
<keyword evidence="4" id="KW-1185">Reference proteome</keyword>
<evidence type="ECO:0000256" key="1">
    <source>
        <dbReference type="SAM" id="MobiDB-lite"/>
    </source>
</evidence>
<dbReference type="KEGG" id="tcu:Tcur_2721"/>
<dbReference type="RefSeq" id="WP_012853056.1">
    <property type="nucleotide sequence ID" value="NC_013510.1"/>
</dbReference>
<dbReference type="PANTHER" id="PTHR33993:SF14">
    <property type="entry name" value="GB|AAF24581.1"/>
    <property type="match status" value="1"/>
</dbReference>
<name>D1A5X7_THECD</name>
<protein>
    <submittedName>
        <fullName evidence="3">Glyoxalase/bleomycin resistance protein/dioxygenase</fullName>
    </submittedName>
</protein>
<evidence type="ECO:0000313" key="4">
    <source>
        <dbReference type="Proteomes" id="UP000001918"/>
    </source>
</evidence>
<evidence type="ECO:0000313" key="3">
    <source>
        <dbReference type="EMBL" id="ACY98272.1"/>
    </source>
</evidence>
<dbReference type="HOGENOM" id="CLU_069623_0_1_11"/>
<dbReference type="AlphaFoldDB" id="D1A5X7"/>
<sequence>MTDAVHEAADPTAGDGTGKAATQRVFRSGEAVWVELCTPRPEVAEKFYSALLGWSVRHERLGRSTYRMCGIDGRDVAGISESGLHGGRPHGWLTYFAVDGIEDAVRRAVALGGEVVTPPRHLPAAGTGATVIDPFGAVFGLYQGEARLGVQLLNLPGALCWNELNTGEPQQSVTYYRSLFGYGTHLRTDTPTGRPYTVLTLDDVPVAGVLELDNAWPNCVPSRWITYFGVTELDAAVAQAVELGGAPLIGPIDGPYGPLHLVKDPAGHTVCLIQLKDRLRPDYPSPAVTR</sequence>
<dbReference type="SUPFAM" id="SSF54593">
    <property type="entry name" value="Glyoxalase/Bleomycin resistance protein/Dihydroxybiphenyl dioxygenase"/>
    <property type="match status" value="2"/>
</dbReference>
<feature type="domain" description="VOC" evidence="2">
    <location>
        <begin position="30"/>
        <end position="144"/>
    </location>
</feature>
<dbReference type="GO" id="GO:0051213">
    <property type="term" value="F:dioxygenase activity"/>
    <property type="evidence" value="ECO:0007669"/>
    <property type="project" value="UniProtKB-KW"/>
</dbReference>
<dbReference type="EMBL" id="CP001738">
    <property type="protein sequence ID" value="ACY98272.1"/>
    <property type="molecule type" value="Genomic_DNA"/>
</dbReference>
<feature type="domain" description="VOC" evidence="2">
    <location>
        <begin position="158"/>
        <end position="275"/>
    </location>
</feature>
<feature type="region of interest" description="Disordered" evidence="1">
    <location>
        <begin position="1"/>
        <end position="21"/>
    </location>
</feature>
<dbReference type="PANTHER" id="PTHR33993">
    <property type="entry name" value="GLYOXALASE-RELATED"/>
    <property type="match status" value="1"/>
</dbReference>
<gene>
    <name evidence="3" type="ordered locus">Tcur_2721</name>
</gene>
<dbReference type="Pfam" id="PF00903">
    <property type="entry name" value="Glyoxalase"/>
    <property type="match status" value="2"/>
</dbReference>